<dbReference type="OrthoDB" id="308331at2157"/>
<evidence type="ECO:0000313" key="3">
    <source>
        <dbReference type="EMBL" id="AXG10153.1"/>
    </source>
</evidence>
<feature type="transmembrane region" description="Helical" evidence="1">
    <location>
        <begin position="156"/>
        <end position="173"/>
    </location>
</feature>
<dbReference type="KEGG" id="haq:DU484_09995"/>
<dbReference type="Proteomes" id="UP000252985">
    <property type="component" value="Chromosome"/>
</dbReference>
<protein>
    <submittedName>
        <fullName evidence="3">Uncharacterized protein</fullName>
    </submittedName>
</protein>
<dbReference type="KEGG" id="haj:DU500_10240"/>
<dbReference type="InterPro" id="IPR014509">
    <property type="entry name" value="YjdF-like"/>
</dbReference>
<feature type="transmembrane region" description="Helical" evidence="1">
    <location>
        <begin position="88"/>
        <end position="108"/>
    </location>
</feature>
<proteinExistence type="predicted"/>
<accession>A0A345E3K6</accession>
<evidence type="ECO:0000313" key="5">
    <source>
        <dbReference type="Proteomes" id="UP000253273"/>
    </source>
</evidence>
<dbReference type="EMBL" id="CP031150">
    <property type="protein sequence ID" value="AXG06778.1"/>
    <property type="molecule type" value="Genomic_DNA"/>
</dbReference>
<name>A0A345ED81_9EURY</name>
<feature type="transmembrane region" description="Helical" evidence="1">
    <location>
        <begin position="54"/>
        <end position="76"/>
    </location>
</feature>
<dbReference type="EMBL" id="CP031148">
    <property type="protein sequence ID" value="AXG10153.1"/>
    <property type="molecule type" value="Genomic_DNA"/>
</dbReference>
<keyword evidence="1" id="KW-0812">Transmembrane</keyword>
<evidence type="ECO:0000313" key="2">
    <source>
        <dbReference type="EMBL" id="AXG06778.1"/>
    </source>
</evidence>
<keyword evidence="5" id="KW-1185">Reference proteome</keyword>
<dbReference type="AlphaFoldDB" id="A0A345ED81"/>
<feature type="transmembrane region" description="Helical" evidence="1">
    <location>
        <begin position="193"/>
        <end position="214"/>
    </location>
</feature>
<evidence type="ECO:0000313" key="4">
    <source>
        <dbReference type="Proteomes" id="UP000252985"/>
    </source>
</evidence>
<dbReference type="Pfam" id="PF09997">
    <property type="entry name" value="DUF2238"/>
    <property type="match status" value="1"/>
</dbReference>
<accession>A0A345ED81</accession>
<evidence type="ECO:0000256" key="1">
    <source>
        <dbReference type="SAM" id="Phobius"/>
    </source>
</evidence>
<sequence length="220" mass="23454">MIDPRSVVAALLLAAIFLTLVEGVRRRDAAAAVNALVALVVAALPFVLRATADLVVAPTLAVWLAAAGLLHAVGMLGPYDTVRWWDTVTHLLSATFVAAVCYAGALVGGVPWPAVATILFTFVAGLWWELLELVARELGEAFDVEPVLVHYGRRDTLVDLLVDVFGAVVIVAVDLRVFVPIVDRVLAPSPRLLPRSVVAVVVGFAVLALALVALRWRRDG</sequence>
<feature type="transmembrane region" description="Helical" evidence="1">
    <location>
        <begin position="31"/>
        <end position="48"/>
    </location>
</feature>
<dbReference type="GeneID" id="37287311"/>
<keyword evidence="1" id="KW-1133">Transmembrane helix</keyword>
<organism evidence="3 4">
    <name type="scientific">Haloplanus rubicundus</name>
    <dbReference type="NCBI Taxonomy" id="1547898"/>
    <lineage>
        <taxon>Archaea</taxon>
        <taxon>Methanobacteriati</taxon>
        <taxon>Methanobacteriota</taxon>
        <taxon>Stenosarchaea group</taxon>
        <taxon>Halobacteria</taxon>
        <taxon>Halobacteriales</taxon>
        <taxon>Haloferacaceae</taxon>
        <taxon>Haloplanus</taxon>
    </lineage>
</organism>
<gene>
    <name evidence="3" type="ORF">DU484_09995</name>
    <name evidence="2" type="ORF">DU500_10240</name>
</gene>
<dbReference type="RefSeq" id="WP_114585912.1">
    <property type="nucleotide sequence ID" value="NZ_CP031148.1"/>
</dbReference>
<reference evidence="2 5" key="2">
    <citation type="submission" date="2018-07" db="EMBL/GenBank/DDBJ databases">
        <title>Genome sequences of Haloplanus sp. CBA1113.</title>
        <authorList>
            <person name="Kim Y.B."/>
            <person name="Roh S.W."/>
        </authorList>
    </citation>
    <scope>NUCLEOTIDE SEQUENCE [LARGE SCALE GENOMIC DNA]</scope>
    <source>
        <strain evidence="2 5">CBA1113</strain>
    </source>
</reference>
<dbReference type="Proteomes" id="UP000253273">
    <property type="component" value="Chromosome"/>
</dbReference>
<keyword evidence="1" id="KW-0472">Membrane</keyword>
<feature type="transmembrane region" description="Helical" evidence="1">
    <location>
        <begin position="6"/>
        <end position="24"/>
    </location>
</feature>
<reference evidence="3 4" key="1">
    <citation type="submission" date="2018-07" db="EMBL/GenBank/DDBJ databases">
        <title>Genome sequences of Haloplanus sp. CBA1112.</title>
        <authorList>
            <person name="Kim Y.B."/>
            <person name="Roh S.W."/>
        </authorList>
    </citation>
    <scope>NUCLEOTIDE SEQUENCE [LARGE SCALE GENOMIC DNA]</scope>
    <source>
        <strain evidence="3 4">CBA1112</strain>
    </source>
</reference>